<reference evidence="1 2" key="1">
    <citation type="submission" date="2020-08" db="EMBL/GenBank/DDBJ databases">
        <title>Genomic Encyclopedia of Type Strains, Phase III (KMG-III): the genomes of soil and plant-associated and newly described type strains.</title>
        <authorList>
            <person name="Whitman W."/>
        </authorList>
    </citation>
    <scope>NUCLEOTIDE SEQUENCE [LARGE SCALE GENOMIC DNA]</scope>
    <source>
        <strain evidence="1 2">CECT 8234</strain>
    </source>
</reference>
<proteinExistence type="predicted"/>
<evidence type="ECO:0000313" key="2">
    <source>
        <dbReference type="Proteomes" id="UP000518605"/>
    </source>
</evidence>
<accession>A0A7W5CB46</accession>
<protein>
    <submittedName>
        <fullName evidence="1">Uncharacterized protein</fullName>
    </submittedName>
</protein>
<dbReference type="EMBL" id="JACHXW010000016">
    <property type="protein sequence ID" value="MBB3154473.1"/>
    <property type="molecule type" value="Genomic_DNA"/>
</dbReference>
<dbReference type="AlphaFoldDB" id="A0A7W5CB46"/>
<dbReference type="InterPro" id="IPR014962">
    <property type="entry name" value="YolD"/>
</dbReference>
<gene>
    <name evidence="1" type="ORF">FHS16_004555</name>
</gene>
<keyword evidence="2" id="KW-1185">Reference proteome</keyword>
<evidence type="ECO:0000313" key="1">
    <source>
        <dbReference type="EMBL" id="MBB3154473.1"/>
    </source>
</evidence>
<dbReference type="Proteomes" id="UP000518605">
    <property type="component" value="Unassembled WGS sequence"/>
</dbReference>
<dbReference type="RefSeq" id="WP_183567961.1">
    <property type="nucleotide sequence ID" value="NZ_CBCSLB010000025.1"/>
</dbReference>
<dbReference type="Pfam" id="PF08863">
    <property type="entry name" value="YolD"/>
    <property type="match status" value="1"/>
</dbReference>
<organism evidence="1 2">
    <name type="scientific">Paenibacillus endophyticus</name>
    <dbReference type="NCBI Taxonomy" id="1294268"/>
    <lineage>
        <taxon>Bacteria</taxon>
        <taxon>Bacillati</taxon>
        <taxon>Bacillota</taxon>
        <taxon>Bacilli</taxon>
        <taxon>Bacillales</taxon>
        <taxon>Paenibacillaceae</taxon>
        <taxon>Paenibacillus</taxon>
    </lineage>
</organism>
<sequence length="54" mass="6517">MMMPEHKVALNENDREMKKRQRIELDKQECEDITSIVAESMQYRVEISVQMFIN</sequence>
<comment type="caution">
    <text evidence="1">The sequence shown here is derived from an EMBL/GenBank/DDBJ whole genome shotgun (WGS) entry which is preliminary data.</text>
</comment>
<name>A0A7W5CB46_9BACL</name>